<dbReference type="NCBIfam" id="TIGR00422">
    <property type="entry name" value="valS"/>
    <property type="match status" value="1"/>
</dbReference>
<dbReference type="PANTHER" id="PTHR11946">
    <property type="entry name" value="VALYL-TRNA SYNTHETASES"/>
    <property type="match status" value="1"/>
</dbReference>
<evidence type="ECO:0000256" key="11">
    <source>
        <dbReference type="HAMAP-Rule" id="MF_02004"/>
    </source>
</evidence>
<evidence type="ECO:0000259" key="15">
    <source>
        <dbReference type="Pfam" id="PF10458"/>
    </source>
</evidence>
<dbReference type="Gene3D" id="1.10.287.380">
    <property type="entry name" value="Valyl-tRNA synthetase, C-terminal domain"/>
    <property type="match status" value="1"/>
</dbReference>
<dbReference type="InterPro" id="IPR014729">
    <property type="entry name" value="Rossmann-like_a/b/a_fold"/>
</dbReference>
<evidence type="ECO:0000313" key="16">
    <source>
        <dbReference type="EMBL" id="GGJ61790.1"/>
    </source>
</evidence>
<dbReference type="HAMAP" id="MF_02004">
    <property type="entry name" value="Val_tRNA_synth_type1"/>
    <property type="match status" value="1"/>
</dbReference>
<dbReference type="FunFam" id="3.40.50.620:FF:000020">
    <property type="entry name" value="Valine--tRNA ligase, mitochondrial"/>
    <property type="match status" value="1"/>
</dbReference>
<evidence type="ECO:0000259" key="14">
    <source>
        <dbReference type="Pfam" id="PF08264"/>
    </source>
</evidence>
<dbReference type="GO" id="GO:0005524">
    <property type="term" value="F:ATP binding"/>
    <property type="evidence" value="ECO:0007669"/>
    <property type="project" value="UniProtKB-UniRule"/>
</dbReference>
<dbReference type="Proteomes" id="UP000635726">
    <property type="component" value="Unassembled WGS sequence"/>
</dbReference>
<dbReference type="GO" id="GO:0002161">
    <property type="term" value="F:aminoacyl-tRNA deacylase activity"/>
    <property type="evidence" value="ECO:0007669"/>
    <property type="project" value="InterPro"/>
</dbReference>
<dbReference type="InterPro" id="IPR019499">
    <property type="entry name" value="Val-tRNA_synth_tRNA-bd"/>
</dbReference>
<evidence type="ECO:0000256" key="8">
    <source>
        <dbReference type="ARBA" id="ARBA00022917"/>
    </source>
</evidence>
<dbReference type="SUPFAM" id="SSF47323">
    <property type="entry name" value="Anticodon-binding domain of a subclass of class I aminoacyl-tRNA synthetases"/>
    <property type="match status" value="1"/>
</dbReference>
<reference evidence="16" key="1">
    <citation type="journal article" date="2014" name="Int. J. Syst. Evol. Microbiol.">
        <title>Complete genome sequence of Corynebacterium casei LMG S-19264T (=DSM 44701T), isolated from a smear-ripened cheese.</title>
        <authorList>
            <consortium name="US DOE Joint Genome Institute (JGI-PGF)"/>
            <person name="Walter F."/>
            <person name="Albersmeier A."/>
            <person name="Kalinowski J."/>
            <person name="Ruckert C."/>
        </authorList>
    </citation>
    <scope>NUCLEOTIDE SEQUENCE</scope>
    <source>
        <strain evidence="16">JCM 14371</strain>
    </source>
</reference>
<keyword evidence="11" id="KW-0175">Coiled coil</keyword>
<dbReference type="SUPFAM" id="SSF46589">
    <property type="entry name" value="tRNA-binding arm"/>
    <property type="match status" value="1"/>
</dbReference>
<evidence type="ECO:0000256" key="7">
    <source>
        <dbReference type="ARBA" id="ARBA00022840"/>
    </source>
</evidence>
<evidence type="ECO:0000256" key="6">
    <source>
        <dbReference type="ARBA" id="ARBA00022833"/>
    </source>
</evidence>
<dbReference type="PANTHER" id="PTHR11946:SF93">
    <property type="entry name" value="VALINE--TRNA LIGASE, CHLOROPLASTIC_MITOCHONDRIAL 2"/>
    <property type="match status" value="1"/>
</dbReference>
<evidence type="ECO:0000256" key="2">
    <source>
        <dbReference type="ARBA" id="ARBA00022490"/>
    </source>
</evidence>
<dbReference type="Pfam" id="PF00133">
    <property type="entry name" value="tRNA-synt_1"/>
    <property type="match status" value="1"/>
</dbReference>
<keyword evidence="6" id="KW-0862">Zinc</keyword>
<dbReference type="SUPFAM" id="SSF50677">
    <property type="entry name" value="ValRS/IleRS/LeuRS editing domain"/>
    <property type="match status" value="1"/>
</dbReference>
<dbReference type="InterPro" id="IPR009008">
    <property type="entry name" value="Val/Leu/Ile-tRNA-synth_edit"/>
</dbReference>
<evidence type="ECO:0000256" key="4">
    <source>
        <dbReference type="ARBA" id="ARBA00022723"/>
    </source>
</evidence>
<feature type="compositionally biased region" description="Basic and acidic residues" evidence="12">
    <location>
        <begin position="1"/>
        <end position="13"/>
    </location>
</feature>
<reference evidence="16" key="2">
    <citation type="submission" date="2020-09" db="EMBL/GenBank/DDBJ databases">
        <authorList>
            <person name="Sun Q."/>
            <person name="Ohkuma M."/>
        </authorList>
    </citation>
    <scope>NUCLEOTIDE SEQUENCE</scope>
    <source>
        <strain evidence="16">JCM 14371</strain>
    </source>
</reference>
<keyword evidence="5 11" id="KW-0547">Nucleotide-binding</keyword>
<keyword evidence="7 11" id="KW-0067">ATP-binding</keyword>
<dbReference type="InterPro" id="IPR009080">
    <property type="entry name" value="tRNAsynth_Ia_anticodon-bd"/>
</dbReference>
<keyword evidence="4" id="KW-0479">Metal-binding</keyword>
<keyword evidence="3 11" id="KW-0436">Ligase</keyword>
<protein>
    <recommendedName>
        <fullName evidence="11">Valine--tRNA ligase</fullName>
        <ecNumber evidence="11">6.1.1.9</ecNumber>
    </recommendedName>
    <alternativeName>
        <fullName evidence="11">Valyl-tRNA synthetase</fullName>
        <shortName evidence="11">ValRS</shortName>
    </alternativeName>
</protein>
<comment type="domain">
    <text evidence="11">The C-terminal coiled-coil domain is crucial for aminoacylation activity.</text>
</comment>
<comment type="caution">
    <text evidence="16">The sequence shown here is derived from an EMBL/GenBank/DDBJ whole genome shotgun (WGS) entry which is preliminary data.</text>
</comment>
<gene>
    <name evidence="11 16" type="primary">valS</name>
    <name evidence="16" type="ORF">GCM10008939_01970</name>
</gene>
<accession>A0A917P4X4</accession>
<organism evidence="16 17">
    <name type="scientific">Deinococcus aquiradiocola</name>
    <dbReference type="NCBI Taxonomy" id="393059"/>
    <lineage>
        <taxon>Bacteria</taxon>
        <taxon>Thermotogati</taxon>
        <taxon>Deinococcota</taxon>
        <taxon>Deinococci</taxon>
        <taxon>Deinococcales</taxon>
        <taxon>Deinococcaceae</taxon>
        <taxon>Deinococcus</taxon>
    </lineage>
</organism>
<dbReference type="EMBL" id="BMOE01000001">
    <property type="protein sequence ID" value="GGJ61790.1"/>
    <property type="molecule type" value="Genomic_DNA"/>
</dbReference>
<dbReference type="EC" id="6.1.1.9" evidence="11"/>
<feature type="domain" description="Methionyl/Valyl/Leucyl/Isoleucyl-tRNA synthetase anticodon-binding" evidence="14">
    <location>
        <begin position="689"/>
        <end position="831"/>
    </location>
</feature>
<dbReference type="GO" id="GO:0004832">
    <property type="term" value="F:valine-tRNA ligase activity"/>
    <property type="evidence" value="ECO:0007669"/>
    <property type="project" value="UniProtKB-UniRule"/>
</dbReference>
<dbReference type="CDD" id="cd00817">
    <property type="entry name" value="ValRS_core"/>
    <property type="match status" value="1"/>
</dbReference>
<evidence type="ECO:0000256" key="10">
    <source>
        <dbReference type="ARBA" id="ARBA00047552"/>
    </source>
</evidence>
<dbReference type="InterPro" id="IPR037118">
    <property type="entry name" value="Val-tRNA_synth_C_sf"/>
</dbReference>
<feature type="domain" description="Valyl-tRNA synthetase tRNA-binding arm" evidence="15">
    <location>
        <begin position="882"/>
        <end position="945"/>
    </location>
</feature>
<feature type="binding site" evidence="11">
    <location>
        <position position="573"/>
    </location>
    <ligand>
        <name>ATP</name>
        <dbReference type="ChEBI" id="CHEBI:30616"/>
    </ligand>
</feature>
<comment type="similarity">
    <text evidence="11">Belongs to the class-I aminoacyl-tRNA synthetase family. ValS type 1 subfamily.</text>
</comment>
<comment type="cofactor">
    <cofactor evidence="1">
        <name>Zn(2+)</name>
        <dbReference type="ChEBI" id="CHEBI:29105"/>
    </cofactor>
</comment>
<evidence type="ECO:0000256" key="5">
    <source>
        <dbReference type="ARBA" id="ARBA00022741"/>
    </source>
</evidence>
<dbReference type="NCBIfam" id="NF004349">
    <property type="entry name" value="PRK05729.1"/>
    <property type="match status" value="1"/>
</dbReference>
<dbReference type="InterPro" id="IPR002300">
    <property type="entry name" value="aa-tRNA-synth_Ia"/>
</dbReference>
<comment type="subunit">
    <text evidence="11">Monomer.</text>
</comment>
<keyword evidence="17" id="KW-1185">Reference proteome</keyword>
<dbReference type="Gene3D" id="3.40.50.620">
    <property type="entry name" value="HUPs"/>
    <property type="match status" value="2"/>
</dbReference>
<proteinExistence type="inferred from homology"/>
<feature type="short sequence motif" description="'KMSKS' region" evidence="11">
    <location>
        <begin position="570"/>
        <end position="574"/>
    </location>
</feature>
<comment type="subcellular location">
    <subcellularLocation>
        <location evidence="11">Cytoplasm</location>
    </subcellularLocation>
</comment>
<evidence type="ECO:0000256" key="3">
    <source>
        <dbReference type="ARBA" id="ARBA00022598"/>
    </source>
</evidence>
<dbReference type="Pfam" id="PF10458">
    <property type="entry name" value="Val_tRNA-synt_C"/>
    <property type="match status" value="1"/>
</dbReference>
<dbReference type="CDD" id="cd07962">
    <property type="entry name" value="Anticodon_Ia_Val"/>
    <property type="match status" value="1"/>
</dbReference>
<evidence type="ECO:0000313" key="17">
    <source>
        <dbReference type="Proteomes" id="UP000635726"/>
    </source>
</evidence>
<feature type="short sequence motif" description="'HIGH' region" evidence="11">
    <location>
        <begin position="76"/>
        <end position="86"/>
    </location>
</feature>
<dbReference type="InterPro" id="IPR010978">
    <property type="entry name" value="tRNA-bd_arm"/>
</dbReference>
<dbReference type="InterPro" id="IPR033705">
    <property type="entry name" value="Anticodon_Ia_Val"/>
</dbReference>
<sequence length="946" mass="106178">MTDHTPEQPHDQTPDAPTADTASSTDTAASADTSGMPKSFDPATAEPKWADRWFREPFRADASSSKPPFTIMIPPPNVTGNLHLGHALDNTLIDTLIRFKRMAGFEALYLPGMDHAGISTQVVVERQLKAENITRFDLGREKFLERVWAWKQESGGQIFEQLRRLGVSADWTRERFTMDDLLSRAVRHQFVRLYSEGLAYRGERIVNWDVAAQTTLSELEIDREERKGQMTTLRYMLADPATPASNGEAGEILIATVRPETIFADQAIAVHPDDERFRHLVGLQARIPLTKRLIPIIADAAVEMGFGVGALKITPAHDPTDFEIGERHGLARPSVIDLNGNLTSDLVPDAFQGMERFAARKAVLKALEEDGALVEQKDHVTAIGLSERTKVPVEPIVSTQWFVNVKPLAQRVLEGLDAGDMQLIPDRYTKVNRDWLENIRDWNISRQLWWGHQIPAWYDEDGNVYVPSPENPDLDCDQDARYAHLTLRRDPDVFDTWFSSNLWPFSTLGWPDLDAEDFQKFYPTQVLVTGYDILFFWVARMQMAAYGLTDQAPFGRIMLHGLYLDEKGQKMSKSKGNGIDPLALFETYGVDASRFAFAFLSTGGQDIRHDPRRFEQGRNFANKLWNAARFAVLNIQKADDAGLLGESGSGDDLTRYVRHAVRERTGDPIRSRDALAQVRAQPDQLTLADRWIISRLDAVTREVTAHLDALDIGAAIRALYSFTWDEFCDWYIEAAKPALQEGRLGTLVTVKAVLEHILKMLHPVMPFITSELYQNLGHRRQIAVHTWPEGDDTLHDEEATRAFETLRAAVSAARSLKNELGMAPQERLNVALDGERAGVVLDNRTIVEGIARVTLVDALDGRTLSAVEAGLTVLAPLEGTVDIADWLGKQKKRLAELDKQINQAQGKLNNAGFVARAPQDVIDEERRRVTDFTAQKERLQAVLAQF</sequence>
<dbReference type="PROSITE" id="PS00178">
    <property type="entry name" value="AA_TRNA_LIGASE_I"/>
    <property type="match status" value="1"/>
</dbReference>
<dbReference type="GO" id="GO:0046872">
    <property type="term" value="F:metal ion binding"/>
    <property type="evidence" value="ECO:0007669"/>
    <property type="project" value="UniProtKB-KW"/>
</dbReference>
<dbReference type="InterPro" id="IPR013155">
    <property type="entry name" value="M/V/L/I-tRNA-synth_anticd-bd"/>
</dbReference>
<dbReference type="InterPro" id="IPR001412">
    <property type="entry name" value="aa-tRNA-synth_I_CS"/>
</dbReference>
<feature type="coiled-coil region" evidence="11">
    <location>
        <begin position="887"/>
        <end position="942"/>
    </location>
</feature>
<dbReference type="GO" id="GO:0006438">
    <property type="term" value="P:valyl-tRNA aminoacylation"/>
    <property type="evidence" value="ECO:0007669"/>
    <property type="project" value="UniProtKB-UniRule"/>
</dbReference>
<dbReference type="AlphaFoldDB" id="A0A917P4X4"/>
<evidence type="ECO:0000256" key="1">
    <source>
        <dbReference type="ARBA" id="ARBA00001947"/>
    </source>
</evidence>
<dbReference type="GO" id="GO:0005829">
    <property type="term" value="C:cytosol"/>
    <property type="evidence" value="ECO:0007669"/>
    <property type="project" value="TreeGrafter"/>
</dbReference>
<keyword evidence="9 11" id="KW-0030">Aminoacyl-tRNA synthetase</keyword>
<evidence type="ECO:0000256" key="12">
    <source>
        <dbReference type="SAM" id="MobiDB-lite"/>
    </source>
</evidence>
<evidence type="ECO:0000259" key="13">
    <source>
        <dbReference type="Pfam" id="PF00133"/>
    </source>
</evidence>
<keyword evidence="2 11" id="KW-0963">Cytoplasm</keyword>
<comment type="function">
    <text evidence="11">Catalyzes the attachment of valine to tRNA(Val). As ValRS can inadvertently accommodate and process structurally similar amino acids such as threonine, to avoid such errors, it has a 'posttransfer' editing activity that hydrolyzes mischarged Thr-tRNA(Val) in a tRNA-dependent manner.</text>
</comment>
<feature type="region of interest" description="Disordered" evidence="12">
    <location>
        <begin position="1"/>
        <end position="46"/>
    </location>
</feature>
<dbReference type="SUPFAM" id="SSF52374">
    <property type="entry name" value="Nucleotidylyl transferase"/>
    <property type="match status" value="1"/>
</dbReference>
<dbReference type="Pfam" id="PF08264">
    <property type="entry name" value="Anticodon_1"/>
    <property type="match status" value="1"/>
</dbReference>
<dbReference type="PRINTS" id="PR00986">
    <property type="entry name" value="TRNASYNTHVAL"/>
</dbReference>
<dbReference type="InterPro" id="IPR002303">
    <property type="entry name" value="Valyl-tRNA_ligase"/>
</dbReference>
<keyword evidence="8 11" id="KW-0648">Protein biosynthesis</keyword>
<dbReference type="Gene3D" id="1.10.730.10">
    <property type="entry name" value="Isoleucyl-tRNA Synthetase, Domain 1"/>
    <property type="match status" value="1"/>
</dbReference>
<feature type="domain" description="Aminoacyl-tRNA synthetase class Ia" evidence="13">
    <location>
        <begin position="58"/>
        <end position="608"/>
    </location>
</feature>
<comment type="domain">
    <text evidence="11">ValRS has two distinct active sites: one for aminoacylation and one for editing. The misactivated threonine is translocated from the active site to the editing site.</text>
</comment>
<evidence type="ECO:0000256" key="9">
    <source>
        <dbReference type="ARBA" id="ARBA00023146"/>
    </source>
</evidence>
<feature type="compositionally biased region" description="Low complexity" evidence="12">
    <location>
        <begin position="14"/>
        <end position="34"/>
    </location>
</feature>
<name>A0A917P4X4_9DEIO</name>
<comment type="catalytic activity">
    <reaction evidence="10 11">
        <text>tRNA(Val) + L-valine + ATP = L-valyl-tRNA(Val) + AMP + diphosphate</text>
        <dbReference type="Rhea" id="RHEA:10704"/>
        <dbReference type="Rhea" id="RHEA-COMP:9672"/>
        <dbReference type="Rhea" id="RHEA-COMP:9708"/>
        <dbReference type="ChEBI" id="CHEBI:30616"/>
        <dbReference type="ChEBI" id="CHEBI:33019"/>
        <dbReference type="ChEBI" id="CHEBI:57762"/>
        <dbReference type="ChEBI" id="CHEBI:78442"/>
        <dbReference type="ChEBI" id="CHEBI:78537"/>
        <dbReference type="ChEBI" id="CHEBI:456215"/>
        <dbReference type="EC" id="6.1.1.9"/>
    </reaction>
</comment>